<keyword evidence="3" id="KW-0378">Hydrolase</keyword>
<proteinExistence type="predicted"/>
<dbReference type="AlphaFoldDB" id="A0A9X1QPY8"/>
<dbReference type="InterPro" id="IPR001650">
    <property type="entry name" value="Helicase_C-like"/>
</dbReference>
<dbReference type="PANTHER" id="PTHR43519:SF1">
    <property type="entry name" value="ATP-DEPENDENT RNA HELICASE HRPB"/>
    <property type="match status" value="1"/>
</dbReference>
<dbReference type="SMART" id="SM00847">
    <property type="entry name" value="HA2"/>
    <property type="match status" value="1"/>
</dbReference>
<keyword evidence="2" id="KW-0547">Nucleotide-binding</keyword>
<dbReference type="RefSeq" id="WP_236117422.1">
    <property type="nucleotide sequence ID" value="NZ_JAKGSI010000001.1"/>
</dbReference>
<dbReference type="Proteomes" id="UP001139336">
    <property type="component" value="Unassembled WGS sequence"/>
</dbReference>
<dbReference type="InterPro" id="IPR007502">
    <property type="entry name" value="Helicase-assoc_dom"/>
</dbReference>
<evidence type="ECO:0000313" key="9">
    <source>
        <dbReference type="EMBL" id="MCF4005608.1"/>
    </source>
</evidence>
<dbReference type="InterPro" id="IPR011545">
    <property type="entry name" value="DEAD/DEAH_box_helicase_dom"/>
</dbReference>
<feature type="region of interest" description="Disordered" evidence="6">
    <location>
        <begin position="459"/>
        <end position="490"/>
    </location>
</feature>
<feature type="compositionally biased region" description="Basic and acidic residues" evidence="6">
    <location>
        <begin position="464"/>
        <end position="483"/>
    </location>
</feature>
<dbReference type="InterPro" id="IPR048333">
    <property type="entry name" value="HA2_WH"/>
</dbReference>
<name>A0A9X1QPY8_9CORY</name>
<dbReference type="CDD" id="cd18791">
    <property type="entry name" value="SF2_C_RHA"/>
    <property type="match status" value="1"/>
</dbReference>
<comment type="caution">
    <text evidence="9">The sequence shown here is derived from an EMBL/GenBank/DDBJ whole genome shotgun (WGS) entry which is preliminary data.</text>
</comment>
<dbReference type="SMART" id="SM00490">
    <property type="entry name" value="HELICc"/>
    <property type="match status" value="1"/>
</dbReference>
<organism evidence="9 10">
    <name type="scientific">Corynebacterium uropygiale</name>
    <dbReference type="NCBI Taxonomy" id="1775911"/>
    <lineage>
        <taxon>Bacteria</taxon>
        <taxon>Bacillati</taxon>
        <taxon>Actinomycetota</taxon>
        <taxon>Actinomycetes</taxon>
        <taxon>Mycobacteriales</taxon>
        <taxon>Corynebacteriaceae</taxon>
        <taxon>Corynebacterium</taxon>
    </lineage>
</organism>
<dbReference type="PROSITE" id="PS00690">
    <property type="entry name" value="DEAH_ATP_HELICASE"/>
    <property type="match status" value="1"/>
</dbReference>
<keyword evidence="10" id="KW-1185">Reference proteome</keyword>
<dbReference type="PIRSF" id="PIRSF005496">
    <property type="entry name" value="ATP_hel_hrpB"/>
    <property type="match status" value="1"/>
</dbReference>
<dbReference type="EC" id="3.6.4.13" evidence="1"/>
<dbReference type="Pfam" id="PF04408">
    <property type="entry name" value="WHD_HA2"/>
    <property type="match status" value="1"/>
</dbReference>
<dbReference type="InterPro" id="IPR014001">
    <property type="entry name" value="Helicase_ATP-bd"/>
</dbReference>
<dbReference type="InterPro" id="IPR002464">
    <property type="entry name" value="DNA/RNA_helicase_DEAH_CS"/>
</dbReference>
<dbReference type="Gene3D" id="1.20.120.1080">
    <property type="match status" value="1"/>
</dbReference>
<reference evidence="9" key="1">
    <citation type="submission" date="2022-01" db="EMBL/GenBank/DDBJ databases">
        <title>Corynebacterium sp. nov isolated from isolated from the feces of the greater white-fronted geese (Anser albifrons) at Poyang Lake, PR China.</title>
        <authorList>
            <person name="Liu Q."/>
        </authorList>
    </citation>
    <scope>NUCLEOTIDE SEQUENCE</scope>
    <source>
        <strain evidence="9">JCM 32435</strain>
    </source>
</reference>
<dbReference type="GO" id="GO:0005524">
    <property type="term" value="F:ATP binding"/>
    <property type="evidence" value="ECO:0007669"/>
    <property type="project" value="UniProtKB-KW"/>
</dbReference>
<dbReference type="GO" id="GO:0016787">
    <property type="term" value="F:hydrolase activity"/>
    <property type="evidence" value="ECO:0007669"/>
    <property type="project" value="UniProtKB-KW"/>
</dbReference>
<feature type="domain" description="Helicase ATP-binding" evidence="7">
    <location>
        <begin position="24"/>
        <end position="181"/>
    </location>
</feature>
<dbReference type="PROSITE" id="PS51194">
    <property type="entry name" value="HELICASE_CTER"/>
    <property type="match status" value="1"/>
</dbReference>
<dbReference type="PANTHER" id="PTHR43519">
    <property type="entry name" value="ATP-DEPENDENT RNA HELICASE HRPB"/>
    <property type="match status" value="1"/>
</dbReference>
<evidence type="ECO:0000259" key="7">
    <source>
        <dbReference type="PROSITE" id="PS51192"/>
    </source>
</evidence>
<dbReference type="GO" id="GO:0003676">
    <property type="term" value="F:nucleic acid binding"/>
    <property type="evidence" value="ECO:0007669"/>
    <property type="project" value="InterPro"/>
</dbReference>
<dbReference type="SMART" id="SM00487">
    <property type="entry name" value="DEXDc"/>
    <property type="match status" value="1"/>
</dbReference>
<dbReference type="Pfam" id="PF00271">
    <property type="entry name" value="Helicase_C"/>
    <property type="match status" value="1"/>
</dbReference>
<evidence type="ECO:0000313" key="10">
    <source>
        <dbReference type="Proteomes" id="UP001139336"/>
    </source>
</evidence>
<protein>
    <recommendedName>
        <fullName evidence="1">RNA helicase</fullName>
        <ecNumber evidence="1">3.6.4.13</ecNumber>
    </recommendedName>
</protein>
<keyword evidence="5" id="KW-0067">ATP-binding</keyword>
<gene>
    <name evidence="9" type="ORF">L1O03_00200</name>
</gene>
<evidence type="ECO:0000256" key="1">
    <source>
        <dbReference type="ARBA" id="ARBA00012552"/>
    </source>
</evidence>
<dbReference type="Pfam" id="PF00270">
    <property type="entry name" value="DEAD"/>
    <property type="match status" value="1"/>
</dbReference>
<evidence type="ECO:0000256" key="3">
    <source>
        <dbReference type="ARBA" id="ARBA00022801"/>
    </source>
</evidence>
<evidence type="ECO:0000256" key="2">
    <source>
        <dbReference type="ARBA" id="ARBA00022741"/>
    </source>
</evidence>
<feature type="domain" description="Helicase C-terminal" evidence="8">
    <location>
        <begin position="210"/>
        <end position="376"/>
    </location>
</feature>
<dbReference type="Pfam" id="PF08482">
    <property type="entry name" value="HrpB_C"/>
    <property type="match status" value="1"/>
</dbReference>
<dbReference type="SUPFAM" id="SSF52540">
    <property type="entry name" value="P-loop containing nucleoside triphosphate hydrolases"/>
    <property type="match status" value="1"/>
</dbReference>
<evidence type="ECO:0000256" key="4">
    <source>
        <dbReference type="ARBA" id="ARBA00022806"/>
    </source>
</evidence>
<dbReference type="InterPro" id="IPR027417">
    <property type="entry name" value="P-loop_NTPase"/>
</dbReference>
<dbReference type="PROSITE" id="PS51192">
    <property type="entry name" value="HELICASE_ATP_BIND_1"/>
    <property type="match status" value="1"/>
</dbReference>
<dbReference type="Gene3D" id="3.40.50.300">
    <property type="entry name" value="P-loop containing nucleotide triphosphate hydrolases"/>
    <property type="match status" value="2"/>
</dbReference>
<evidence type="ECO:0000256" key="5">
    <source>
        <dbReference type="ARBA" id="ARBA00022840"/>
    </source>
</evidence>
<dbReference type="EMBL" id="JAKGSI010000001">
    <property type="protein sequence ID" value="MCF4005608.1"/>
    <property type="molecule type" value="Genomic_DNA"/>
</dbReference>
<sequence length="803" mass="85033">MPHRFSCEAIGAGLPVSAALSRYVEASGSGRPVILSAPPGTGKTTLIPPATANEVPGTVVVTIPRRVAVRAAARRLRELAPEMPGAVGISIRGEHVRGERVQFMTPAVLLRMLLRDPELPGVSAVVLDEVHERSLDTDLCLAMLLELRELRDDLLLSIMSATLDACRYAELTGGVLVDVPGVIHPVETRWAPHPGRVHGSPEFWDHVADEAAALLGEVGPSGQSVLVFAPGAREIDAVCARLRARVACPVLPLHGRLSSAEQDEALRPRPDGSPRVVVASAVAESSLTVPGVHAVVDSALSRVPKRDAARGMTGLVTQLAARATMEQRRGRAGREGPGICVRCCSEEEAARAPHFPAPEITTVDLTAATLEVACWGTPRAEGLALLDSPPAQALDDAEATLRRLGAIDSAGHATDRGRRLAELPLDPRLGAALERFGAGAAPVLAALAEGASGDLAQAAGSFRRHPETRRLERLAPRPEDAAHTSRRPHPGEVIAAAFPDRVARRQSGAAPGREEEYLLVSGTRAVLGPECQGLRGRPWIAVASLTRGGRPGAAGVVRAAAALSAEEAERAVGVESETIARLEQGRLRFREVRRLGAVELSSTPISPDPEVGREAVSALLAEHGWDLWADQCGPSTAAGRLAARLEFLHEQLGEPWPSVWSTDVSLYAAPEVERLAQGAPLGSVDVHAVVQRLLPWPEAQRLDELAPAELTLPSGRRRAVSYESGRPVVKTKLQDCLGLVASPEVAGGVRVQFHLLSPAGRPVAVTDDLASFWSGPYQGVRAEMRGRYPKHAWPEDPLAGTGA</sequence>
<dbReference type="GO" id="GO:0003724">
    <property type="term" value="F:RNA helicase activity"/>
    <property type="evidence" value="ECO:0007669"/>
    <property type="project" value="UniProtKB-EC"/>
</dbReference>
<keyword evidence="4 9" id="KW-0347">Helicase</keyword>
<dbReference type="InterPro" id="IPR010225">
    <property type="entry name" value="HrpB"/>
</dbReference>
<accession>A0A9X1QPY8</accession>
<dbReference type="InterPro" id="IPR013689">
    <property type="entry name" value="RNA_helicase_ATP-dep_HrpB_C"/>
</dbReference>
<evidence type="ECO:0000256" key="6">
    <source>
        <dbReference type="SAM" id="MobiDB-lite"/>
    </source>
</evidence>
<evidence type="ECO:0000259" key="8">
    <source>
        <dbReference type="PROSITE" id="PS51194"/>
    </source>
</evidence>